<evidence type="ECO:0000313" key="3">
    <source>
        <dbReference type="Proteomes" id="UP000266258"/>
    </source>
</evidence>
<evidence type="ECO:0000256" key="1">
    <source>
        <dbReference type="SAM" id="SignalP"/>
    </source>
</evidence>
<name>A0A3A1Y2J8_9GAMM</name>
<gene>
    <name evidence="2" type="ORF">CJP74_04290</name>
</gene>
<dbReference type="Proteomes" id="UP000266258">
    <property type="component" value="Unassembled WGS sequence"/>
</dbReference>
<keyword evidence="1" id="KW-0732">Signal</keyword>
<evidence type="ECO:0000313" key="2">
    <source>
        <dbReference type="EMBL" id="RIY32542.1"/>
    </source>
</evidence>
<accession>A0A3A1Y2J8</accession>
<sequence length="121" mass="13711">MKYFLIFTLLANFTWMQAQAEEKSTFSSNPAVYTQAPTFKPMVNSTLEKVIDLSTNKQKIYGAMYRSNATCILVIKVNDQPMPMRTYNLGSLLVKAPSYLAPQEINQMLTAFARSERIGNN</sequence>
<keyword evidence="3" id="KW-1185">Reference proteome</keyword>
<feature type="chain" id="PRO_5017424390" evidence="1">
    <location>
        <begin position="21"/>
        <end position="121"/>
    </location>
</feature>
<dbReference type="EMBL" id="NRJH01000033">
    <property type="protein sequence ID" value="RIY32542.1"/>
    <property type="molecule type" value="Genomic_DNA"/>
</dbReference>
<dbReference type="RefSeq" id="WP_119497048.1">
    <property type="nucleotide sequence ID" value="NZ_NRJH01000033.1"/>
</dbReference>
<reference evidence="2 3" key="1">
    <citation type="submission" date="2017-08" db="EMBL/GenBank/DDBJ databases">
        <title>Reclassification of Bisgaard taxon 37 and 44.</title>
        <authorList>
            <person name="Christensen H."/>
        </authorList>
    </citation>
    <scope>NUCLEOTIDE SEQUENCE [LARGE SCALE GENOMIC DNA]</scope>
    <source>
        <strain evidence="2 3">B96_4</strain>
    </source>
</reference>
<proteinExistence type="predicted"/>
<comment type="caution">
    <text evidence="2">The sequence shown here is derived from an EMBL/GenBank/DDBJ whole genome shotgun (WGS) entry which is preliminary data.</text>
</comment>
<dbReference type="AlphaFoldDB" id="A0A3A1Y2J8"/>
<protein>
    <submittedName>
        <fullName evidence="2">Uncharacterized protein</fullName>
    </submittedName>
</protein>
<organism evidence="2 3">
    <name type="scientific">Psittacicella melopsittaci</name>
    <dbReference type="NCBI Taxonomy" id="2028576"/>
    <lineage>
        <taxon>Bacteria</taxon>
        <taxon>Pseudomonadati</taxon>
        <taxon>Pseudomonadota</taxon>
        <taxon>Gammaproteobacteria</taxon>
        <taxon>Pasteurellales</taxon>
        <taxon>Psittacicellaceae</taxon>
        <taxon>Psittacicella</taxon>
    </lineage>
</organism>
<feature type="signal peptide" evidence="1">
    <location>
        <begin position="1"/>
        <end position="20"/>
    </location>
</feature>